<reference evidence="2 3" key="1">
    <citation type="submission" date="2018-11" db="EMBL/GenBank/DDBJ databases">
        <authorList>
            <consortium name="Pathogen Informatics"/>
        </authorList>
    </citation>
    <scope>NUCLEOTIDE SEQUENCE [LARGE SCALE GENOMIC DNA]</scope>
</reference>
<name>A0A3P6QQ14_CYLGO</name>
<gene>
    <name evidence="2" type="ORF">CGOC_LOCUS1185</name>
</gene>
<feature type="region of interest" description="Disordered" evidence="1">
    <location>
        <begin position="63"/>
        <end position="102"/>
    </location>
</feature>
<dbReference type="OrthoDB" id="10438757at2759"/>
<evidence type="ECO:0000313" key="3">
    <source>
        <dbReference type="Proteomes" id="UP000271889"/>
    </source>
</evidence>
<sequence>MELDSVYICLRKKRGDLEEDRALHNPKSSVAASNMPSNAGFLSDVNFDRRMLIEGGVAALINGNTLMDSTSRTDSDGDSMSSSDDDSSSGHCHCETDDDQREVKEQLGVEQVLSVITGTLPSGENCPD</sequence>
<keyword evidence="3" id="KW-1185">Reference proteome</keyword>
<dbReference type="EMBL" id="UYRV01002082">
    <property type="protein sequence ID" value="VDK48057.1"/>
    <property type="molecule type" value="Genomic_DNA"/>
</dbReference>
<proteinExistence type="predicted"/>
<organism evidence="2 3">
    <name type="scientific">Cylicostephanus goldi</name>
    <name type="common">Nematode worm</name>
    <dbReference type="NCBI Taxonomy" id="71465"/>
    <lineage>
        <taxon>Eukaryota</taxon>
        <taxon>Metazoa</taxon>
        <taxon>Ecdysozoa</taxon>
        <taxon>Nematoda</taxon>
        <taxon>Chromadorea</taxon>
        <taxon>Rhabditida</taxon>
        <taxon>Rhabditina</taxon>
        <taxon>Rhabditomorpha</taxon>
        <taxon>Strongyloidea</taxon>
        <taxon>Strongylidae</taxon>
        <taxon>Cylicostephanus</taxon>
    </lineage>
</organism>
<evidence type="ECO:0000256" key="1">
    <source>
        <dbReference type="SAM" id="MobiDB-lite"/>
    </source>
</evidence>
<dbReference type="AlphaFoldDB" id="A0A3P6QQ14"/>
<evidence type="ECO:0000313" key="2">
    <source>
        <dbReference type="EMBL" id="VDK48057.1"/>
    </source>
</evidence>
<feature type="compositionally biased region" description="Low complexity" evidence="1">
    <location>
        <begin position="67"/>
        <end position="82"/>
    </location>
</feature>
<dbReference type="Proteomes" id="UP000271889">
    <property type="component" value="Unassembled WGS sequence"/>
</dbReference>
<accession>A0A3P6QQ14</accession>
<protein>
    <submittedName>
        <fullName evidence="2">Uncharacterized protein</fullName>
    </submittedName>
</protein>